<proteinExistence type="predicted"/>
<dbReference type="InterPro" id="IPR001810">
    <property type="entry name" value="F-box_dom"/>
</dbReference>
<dbReference type="SMART" id="SM00256">
    <property type="entry name" value="FBOX"/>
    <property type="match status" value="1"/>
</dbReference>
<dbReference type="AlphaFoldDB" id="A0AAV0QPN4"/>
<sequence>MDLWLSSLKRNALKLLITEIDSVFLESGFVLYKPRPEKSPDWHDSDHNSTISVSYTLPALLLDNNDQMEEKVPPLVQVKFQPLCSFLVICGSLARDGSLPRMFCFNKTGEFASVITNGGVLGFRRRIKDELCFPLLIDIAEEAGLPGPNCFSTLPSELKLGIMALLPAKDAARMECVCSSLRSLCSSSSSNQQWEARYREVFGKVQVGEALSSSSVKKNWRELFVRRVEKRKVGEAYGIPIREKAKKIRFINVASLREHARNLGLGHW</sequence>
<dbReference type="Gene3D" id="1.20.1280.50">
    <property type="match status" value="1"/>
</dbReference>
<organism evidence="2 3">
    <name type="scientific">Linum tenue</name>
    <dbReference type="NCBI Taxonomy" id="586396"/>
    <lineage>
        <taxon>Eukaryota</taxon>
        <taxon>Viridiplantae</taxon>
        <taxon>Streptophyta</taxon>
        <taxon>Embryophyta</taxon>
        <taxon>Tracheophyta</taxon>
        <taxon>Spermatophyta</taxon>
        <taxon>Magnoliopsida</taxon>
        <taxon>eudicotyledons</taxon>
        <taxon>Gunneridae</taxon>
        <taxon>Pentapetalae</taxon>
        <taxon>rosids</taxon>
        <taxon>fabids</taxon>
        <taxon>Malpighiales</taxon>
        <taxon>Linaceae</taxon>
        <taxon>Linum</taxon>
    </lineage>
</organism>
<dbReference type="PANTHER" id="PTHR47602:SF2">
    <property type="entry name" value="F-BOX PROTEIN SKIP22"/>
    <property type="match status" value="1"/>
</dbReference>
<evidence type="ECO:0000259" key="1">
    <source>
        <dbReference type="PROSITE" id="PS50181"/>
    </source>
</evidence>
<feature type="domain" description="F-box" evidence="1">
    <location>
        <begin position="148"/>
        <end position="197"/>
    </location>
</feature>
<dbReference type="PROSITE" id="PS50181">
    <property type="entry name" value="FBOX"/>
    <property type="match status" value="1"/>
</dbReference>
<dbReference type="Pfam" id="PF00646">
    <property type="entry name" value="F-box"/>
    <property type="match status" value="1"/>
</dbReference>
<dbReference type="InterPro" id="IPR036047">
    <property type="entry name" value="F-box-like_dom_sf"/>
</dbReference>
<dbReference type="Gene3D" id="3.40.1000.30">
    <property type="match status" value="1"/>
</dbReference>
<evidence type="ECO:0000313" key="3">
    <source>
        <dbReference type="Proteomes" id="UP001154282"/>
    </source>
</evidence>
<accession>A0AAV0QPN4</accession>
<gene>
    <name evidence="2" type="ORF">LITE_LOCUS44237</name>
</gene>
<keyword evidence="3" id="KW-1185">Reference proteome</keyword>
<comment type="caution">
    <text evidence="2">The sequence shown here is derived from an EMBL/GenBank/DDBJ whole genome shotgun (WGS) entry which is preliminary data.</text>
</comment>
<dbReference type="SUPFAM" id="SSF81383">
    <property type="entry name" value="F-box domain"/>
    <property type="match status" value="1"/>
</dbReference>
<dbReference type="PANTHER" id="PTHR47602">
    <property type="entry name" value="F-BOX PROTEIN SKIP22"/>
    <property type="match status" value="1"/>
</dbReference>
<evidence type="ECO:0000313" key="2">
    <source>
        <dbReference type="EMBL" id="CAI0547125.1"/>
    </source>
</evidence>
<reference evidence="2" key="1">
    <citation type="submission" date="2022-08" db="EMBL/GenBank/DDBJ databases">
        <authorList>
            <person name="Gutierrez-Valencia J."/>
        </authorList>
    </citation>
    <scope>NUCLEOTIDE SEQUENCE</scope>
</reference>
<dbReference type="Proteomes" id="UP001154282">
    <property type="component" value="Unassembled WGS sequence"/>
</dbReference>
<name>A0AAV0QPN4_9ROSI</name>
<protein>
    <recommendedName>
        <fullName evidence="1">F-box domain-containing protein</fullName>
    </recommendedName>
</protein>
<dbReference type="EMBL" id="CAMGYJ010000010">
    <property type="protein sequence ID" value="CAI0547125.1"/>
    <property type="molecule type" value="Genomic_DNA"/>
</dbReference>